<organism evidence="1 2">
    <name type="scientific">Nicotiana tabacum</name>
    <name type="common">Common tobacco</name>
    <dbReference type="NCBI Taxonomy" id="4097"/>
    <lineage>
        <taxon>Eukaryota</taxon>
        <taxon>Viridiplantae</taxon>
        <taxon>Streptophyta</taxon>
        <taxon>Embryophyta</taxon>
        <taxon>Tracheophyta</taxon>
        <taxon>Spermatophyta</taxon>
        <taxon>Magnoliopsida</taxon>
        <taxon>eudicotyledons</taxon>
        <taxon>Gunneridae</taxon>
        <taxon>Pentapetalae</taxon>
        <taxon>asterids</taxon>
        <taxon>lamiids</taxon>
        <taxon>Solanales</taxon>
        <taxon>Solanaceae</taxon>
        <taxon>Nicotianoideae</taxon>
        <taxon>Nicotianeae</taxon>
        <taxon>Nicotiana</taxon>
    </lineage>
</organism>
<evidence type="ECO:0000313" key="2">
    <source>
        <dbReference type="RefSeq" id="XP_075092428.1"/>
    </source>
</evidence>
<dbReference type="Proteomes" id="UP000790787">
    <property type="component" value="Chromosome 18"/>
</dbReference>
<gene>
    <name evidence="2" type="primary">LOC142172661</name>
</gene>
<protein>
    <submittedName>
        <fullName evidence="2">Agamous-like MADS-box protein AGL80</fullName>
    </submittedName>
</protein>
<keyword evidence="1" id="KW-1185">Reference proteome</keyword>
<accession>A0AC58T5B5</accession>
<reference evidence="1" key="1">
    <citation type="journal article" date="2014" name="Nat. Commun.">
        <title>The tobacco genome sequence and its comparison with those of tomato and potato.</title>
        <authorList>
            <person name="Sierro N."/>
            <person name="Battey J.N."/>
            <person name="Ouadi S."/>
            <person name="Bakaher N."/>
            <person name="Bovet L."/>
            <person name="Willig A."/>
            <person name="Goepfert S."/>
            <person name="Peitsch M.C."/>
            <person name="Ivanov N.V."/>
        </authorList>
    </citation>
    <scope>NUCLEOTIDE SEQUENCE [LARGE SCALE GENOMIC DNA]</scope>
</reference>
<sequence>MTKKGLRNIQNLSESKKKKKAILDKRTTALCKRAEALSILCMIEVGLIIYSPVETNSFVWPSLTHAADIVTNYLMFTEVQRENKLVRHDVYLQEKVNDMEKSVRSKIEQMAEKMEMKTLFNQLVKGRNINELDVRQMKGLLKLFDEKRARLEERKKQLNEQLVDENVASPSSAIGLGESEGNPNDDGENNDGP</sequence>
<dbReference type="RefSeq" id="XP_075092428.1">
    <property type="nucleotide sequence ID" value="XM_075236327.1"/>
</dbReference>
<evidence type="ECO:0000313" key="1">
    <source>
        <dbReference type="Proteomes" id="UP000790787"/>
    </source>
</evidence>
<reference evidence="2" key="2">
    <citation type="submission" date="2025-08" db="UniProtKB">
        <authorList>
            <consortium name="RefSeq"/>
        </authorList>
    </citation>
    <scope>IDENTIFICATION</scope>
    <source>
        <tissue evidence="2">Leaf</tissue>
    </source>
</reference>
<name>A0AC58T5B5_TOBAC</name>
<proteinExistence type="predicted"/>